<dbReference type="GO" id="GO:0016746">
    <property type="term" value="F:acyltransferase activity"/>
    <property type="evidence" value="ECO:0007669"/>
    <property type="project" value="UniProtKB-KW"/>
</dbReference>
<dbReference type="InterPro" id="IPR016181">
    <property type="entry name" value="Acyl_CoA_acyltransferase"/>
</dbReference>
<evidence type="ECO:0000313" key="2">
    <source>
        <dbReference type="EMBL" id="MFC3117040.1"/>
    </source>
</evidence>
<evidence type="ECO:0000313" key="3">
    <source>
        <dbReference type="Proteomes" id="UP001595555"/>
    </source>
</evidence>
<gene>
    <name evidence="2" type="ORF">ACFODX_15840</name>
</gene>
<dbReference type="CDD" id="cd04301">
    <property type="entry name" value="NAT_SF"/>
    <property type="match status" value="1"/>
</dbReference>
<keyword evidence="3" id="KW-1185">Reference proteome</keyword>
<dbReference type="PROSITE" id="PS51186">
    <property type="entry name" value="GNAT"/>
    <property type="match status" value="1"/>
</dbReference>
<proteinExistence type="predicted"/>
<feature type="domain" description="N-acetyltransferase" evidence="1">
    <location>
        <begin position="16"/>
        <end position="144"/>
    </location>
</feature>
<accession>A0ABV7FII1</accession>
<dbReference type="EMBL" id="JBHRTF010000006">
    <property type="protein sequence ID" value="MFC3117040.1"/>
    <property type="molecule type" value="Genomic_DNA"/>
</dbReference>
<keyword evidence="2" id="KW-0012">Acyltransferase</keyword>
<dbReference type="SUPFAM" id="SSF55729">
    <property type="entry name" value="Acyl-CoA N-acyltransferases (Nat)"/>
    <property type="match status" value="1"/>
</dbReference>
<dbReference type="Gene3D" id="3.40.630.30">
    <property type="match status" value="1"/>
</dbReference>
<dbReference type="Pfam" id="PF00583">
    <property type="entry name" value="Acetyltransf_1"/>
    <property type="match status" value="1"/>
</dbReference>
<reference evidence="3" key="1">
    <citation type="journal article" date="2019" name="Int. J. Syst. Evol. Microbiol.">
        <title>The Global Catalogue of Microorganisms (GCM) 10K type strain sequencing project: providing services to taxonomists for standard genome sequencing and annotation.</title>
        <authorList>
            <consortium name="The Broad Institute Genomics Platform"/>
            <consortium name="The Broad Institute Genome Sequencing Center for Infectious Disease"/>
            <person name="Wu L."/>
            <person name="Ma J."/>
        </authorList>
    </citation>
    <scope>NUCLEOTIDE SEQUENCE [LARGE SCALE GENOMIC DNA]</scope>
    <source>
        <strain evidence="3">KCTC 52237</strain>
    </source>
</reference>
<sequence length="161" mass="18648">MFNTHVLGGKPLDSEIHFWREPTDRYALVDRFYRSQGYRVKAASTEALFTLHHIGQAGVAEIIAAARLVPQSSGHYWLRNLLVAKDWRAKGLASSLMQQLLPLLAPQGCYCFALPHLHQFYTRLGFDLEPEHCPDDIRQKHKQYRNRGRDWLLMGYRELAT</sequence>
<dbReference type="InterPro" id="IPR000182">
    <property type="entry name" value="GNAT_dom"/>
</dbReference>
<keyword evidence="2" id="KW-0808">Transferase</keyword>
<name>A0ABV7FII1_9GAMM</name>
<organism evidence="2 3">
    <name type="scientific">Cellvibrio fontiphilus</name>
    <dbReference type="NCBI Taxonomy" id="1815559"/>
    <lineage>
        <taxon>Bacteria</taxon>
        <taxon>Pseudomonadati</taxon>
        <taxon>Pseudomonadota</taxon>
        <taxon>Gammaproteobacteria</taxon>
        <taxon>Cellvibrionales</taxon>
        <taxon>Cellvibrionaceae</taxon>
        <taxon>Cellvibrio</taxon>
    </lineage>
</organism>
<dbReference type="RefSeq" id="WP_378120920.1">
    <property type="nucleotide sequence ID" value="NZ_JBHRTF010000006.1"/>
</dbReference>
<dbReference type="EC" id="2.3.1.-" evidence="2"/>
<comment type="caution">
    <text evidence="2">The sequence shown here is derived from an EMBL/GenBank/DDBJ whole genome shotgun (WGS) entry which is preliminary data.</text>
</comment>
<dbReference type="Proteomes" id="UP001595555">
    <property type="component" value="Unassembled WGS sequence"/>
</dbReference>
<protein>
    <submittedName>
        <fullName evidence="2">GNAT family N-acetyltransferase</fullName>
        <ecNumber evidence="2">2.3.1.-</ecNumber>
    </submittedName>
</protein>
<evidence type="ECO:0000259" key="1">
    <source>
        <dbReference type="PROSITE" id="PS51186"/>
    </source>
</evidence>